<name>A0A7K3TJ71_9BIFI</name>
<dbReference type="AlphaFoldDB" id="A0A7K3TJ71"/>
<evidence type="ECO:0000313" key="1">
    <source>
        <dbReference type="EMBL" id="NEG78650.1"/>
    </source>
</evidence>
<dbReference type="OrthoDB" id="3231571at2"/>
<protein>
    <submittedName>
        <fullName evidence="1">Transposase</fullName>
    </submittedName>
</protein>
<reference evidence="1 2" key="1">
    <citation type="submission" date="2019-10" db="EMBL/GenBank/DDBJ databases">
        <title>Bifidobacterium from non-human primates.</title>
        <authorList>
            <person name="Modesto M."/>
        </authorList>
    </citation>
    <scope>NUCLEOTIDE SEQUENCE [LARGE SCALE GENOMIC DNA]</scope>
    <source>
        <strain evidence="1 2">TREC</strain>
    </source>
</reference>
<evidence type="ECO:0000313" key="2">
    <source>
        <dbReference type="Proteomes" id="UP000469763"/>
    </source>
</evidence>
<organism evidence="1 2">
    <name type="scientific">Bifidobacterium avesanii</name>
    <dbReference type="NCBI Taxonomy" id="1798157"/>
    <lineage>
        <taxon>Bacteria</taxon>
        <taxon>Bacillati</taxon>
        <taxon>Actinomycetota</taxon>
        <taxon>Actinomycetes</taxon>
        <taxon>Bifidobacteriales</taxon>
        <taxon>Bifidobacteriaceae</taxon>
        <taxon>Bifidobacterium</taxon>
    </lineage>
</organism>
<proteinExistence type="predicted"/>
<accession>A0A7K3TJ71</accession>
<comment type="caution">
    <text evidence="1">The sequence shown here is derived from an EMBL/GenBank/DDBJ whole genome shotgun (WGS) entry which is preliminary data.</text>
</comment>
<dbReference type="Proteomes" id="UP000469763">
    <property type="component" value="Unassembled WGS sequence"/>
</dbReference>
<gene>
    <name evidence="1" type="ORF">GFD22_06650</name>
</gene>
<sequence length="145" mass="16093">MFLPEEVEYLKSTSAVKNATANRITYTDSFKRMCLRRYRAGESAAIIFESVGLPSSLIGAKRIERSIARWKSDPSLTEDKDPVAQAESNLQIAQSDKEAPDDRDLLISRQALRIMVLERELAALRMSARQHAMPAAALDGEAALV</sequence>
<keyword evidence="2" id="KW-1185">Reference proteome</keyword>
<dbReference type="EMBL" id="WHZY01000008">
    <property type="protein sequence ID" value="NEG78650.1"/>
    <property type="molecule type" value="Genomic_DNA"/>
</dbReference>